<proteinExistence type="predicted"/>
<accession>A0A2P2NCQ4</accession>
<evidence type="ECO:0000313" key="1">
    <source>
        <dbReference type="EMBL" id="MBX40265.1"/>
    </source>
</evidence>
<sequence length="9" mass="1089">MKQKQGKQN</sequence>
<organism evidence="1">
    <name type="scientific">Rhizophora mucronata</name>
    <name type="common">Asiatic mangrove</name>
    <dbReference type="NCBI Taxonomy" id="61149"/>
    <lineage>
        <taxon>Eukaryota</taxon>
        <taxon>Viridiplantae</taxon>
        <taxon>Streptophyta</taxon>
        <taxon>Embryophyta</taxon>
        <taxon>Tracheophyta</taxon>
        <taxon>Spermatophyta</taxon>
        <taxon>Magnoliopsida</taxon>
        <taxon>eudicotyledons</taxon>
        <taxon>Gunneridae</taxon>
        <taxon>Pentapetalae</taxon>
        <taxon>rosids</taxon>
        <taxon>fabids</taxon>
        <taxon>Malpighiales</taxon>
        <taxon>Rhizophoraceae</taxon>
        <taxon>Rhizophora</taxon>
    </lineage>
</organism>
<name>A0A2P2NCQ4_RHIMU</name>
<dbReference type="EMBL" id="GGEC01059781">
    <property type="protein sequence ID" value="MBX40265.1"/>
    <property type="molecule type" value="Transcribed_RNA"/>
</dbReference>
<reference evidence="1" key="1">
    <citation type="submission" date="2018-02" db="EMBL/GenBank/DDBJ databases">
        <title>Rhizophora mucronata_Transcriptome.</title>
        <authorList>
            <person name="Meera S.P."/>
            <person name="Sreeshan A."/>
            <person name="Augustine A."/>
        </authorList>
    </citation>
    <scope>NUCLEOTIDE SEQUENCE</scope>
    <source>
        <tissue evidence="1">Leaf</tissue>
    </source>
</reference>
<protein>
    <submittedName>
        <fullName evidence="1">Uncharacterized protein</fullName>
    </submittedName>
</protein>